<dbReference type="OrthoDB" id="9790372at2"/>
<dbReference type="EMBL" id="WAJR01000007">
    <property type="protein sequence ID" value="KAB1641047.1"/>
    <property type="molecule type" value="Genomic_DNA"/>
</dbReference>
<keyword evidence="2" id="KW-1185">Reference proteome</keyword>
<evidence type="ECO:0000313" key="1">
    <source>
        <dbReference type="EMBL" id="KAB1641047.1"/>
    </source>
</evidence>
<dbReference type="RefSeq" id="WP_158049209.1">
    <property type="nucleotide sequence ID" value="NZ_WAJR01000007.1"/>
</dbReference>
<protein>
    <submittedName>
        <fullName evidence="1">DUF177 domain-containing protein</fullName>
    </submittedName>
</protein>
<dbReference type="PANTHER" id="PTHR34374">
    <property type="entry name" value="LARGE RIBOSOMAL RNA SUBUNIT ACCUMULATION PROTEIN YCED HOMOLOG 1, CHLOROPLASTIC"/>
    <property type="match status" value="1"/>
</dbReference>
<comment type="caution">
    <text evidence="1">The sequence shown here is derived from an EMBL/GenBank/DDBJ whole genome shotgun (WGS) entry which is preliminary data.</text>
</comment>
<dbReference type="Proteomes" id="UP000468668">
    <property type="component" value="Unassembled WGS sequence"/>
</dbReference>
<dbReference type="Pfam" id="PF02620">
    <property type="entry name" value="YceD"/>
    <property type="match status" value="1"/>
</dbReference>
<sequence length="204" mass="21915">MDELSSVRSSLRVVSGDPLSLEVPAELFSPAEFAQFEGTVAVDEFECGPDSYRFSEPLSWHADVSNTGDALLVTGNVTGEARTDCARCLEDAVFDIEGEIEGYFLLDGAEIPEGADEDEFDRLPANHVLDMESLVVAAIVFELPLVPLCDEDCKGLCPTCGANLNEGPCGCEKEQSDGPDEFELAKNPFAALANFSFDSDESAD</sequence>
<dbReference type="GeneID" id="98657609"/>
<dbReference type="AlphaFoldDB" id="A0A6N6NPF4"/>
<proteinExistence type="predicted"/>
<dbReference type="PANTHER" id="PTHR34374:SF1">
    <property type="entry name" value="LARGE RIBOSOMAL RNA SUBUNIT ACCUMULATION PROTEIN YCED HOMOLOG 1, CHLOROPLASTIC"/>
    <property type="match status" value="1"/>
</dbReference>
<accession>A0A6N6NPF4</accession>
<gene>
    <name evidence="1" type="ORF">F8C90_04215</name>
</gene>
<evidence type="ECO:0000313" key="2">
    <source>
        <dbReference type="Proteomes" id="UP000468668"/>
    </source>
</evidence>
<dbReference type="InterPro" id="IPR003772">
    <property type="entry name" value="YceD"/>
</dbReference>
<name>A0A6N6NPF4_9ACTN</name>
<reference evidence="1 2" key="1">
    <citation type="submission" date="2019-09" db="EMBL/GenBank/DDBJ databases">
        <title>Whole genome shotgun sequencing (WGS) of Ellagibacter isourolithinifaciens DSM 104140(T) and Adlercreutzia muris DSM 29508(T).</title>
        <authorList>
            <person name="Stoll D.A."/>
            <person name="Danylec N."/>
            <person name="Huch M."/>
        </authorList>
    </citation>
    <scope>NUCLEOTIDE SEQUENCE [LARGE SCALE GENOMIC DNA]</scope>
    <source>
        <strain evidence="1 2">DSM 104140</strain>
    </source>
</reference>
<organism evidence="1 2">
    <name type="scientific">Ellagibacter isourolithinifaciens</name>
    <dbReference type="NCBI Taxonomy" id="2137581"/>
    <lineage>
        <taxon>Bacteria</taxon>
        <taxon>Bacillati</taxon>
        <taxon>Actinomycetota</taxon>
        <taxon>Coriobacteriia</taxon>
        <taxon>Eggerthellales</taxon>
        <taxon>Eggerthellaceae</taxon>
        <taxon>Ellagibacter</taxon>
    </lineage>
</organism>